<reference evidence="1 2" key="1">
    <citation type="journal article" date="2023" name="Sci. Data">
        <title>Genome assembly of the Korean intertidal mud-creeper Batillaria attramentaria.</title>
        <authorList>
            <person name="Patra A.K."/>
            <person name="Ho P.T."/>
            <person name="Jun S."/>
            <person name="Lee S.J."/>
            <person name="Kim Y."/>
            <person name="Won Y.J."/>
        </authorList>
    </citation>
    <scope>NUCLEOTIDE SEQUENCE [LARGE SCALE GENOMIC DNA]</scope>
    <source>
        <strain evidence="1">Wonlab-2016</strain>
    </source>
</reference>
<protein>
    <submittedName>
        <fullName evidence="1">Uncharacterized protein</fullName>
    </submittedName>
</protein>
<keyword evidence="2" id="KW-1185">Reference proteome</keyword>
<dbReference type="Proteomes" id="UP001519460">
    <property type="component" value="Unassembled WGS sequence"/>
</dbReference>
<feature type="non-terminal residue" evidence="1">
    <location>
        <position position="63"/>
    </location>
</feature>
<comment type="caution">
    <text evidence="1">The sequence shown here is derived from an EMBL/GenBank/DDBJ whole genome shotgun (WGS) entry which is preliminary data.</text>
</comment>
<evidence type="ECO:0000313" key="1">
    <source>
        <dbReference type="EMBL" id="KAK7477209.1"/>
    </source>
</evidence>
<evidence type="ECO:0000313" key="2">
    <source>
        <dbReference type="Proteomes" id="UP001519460"/>
    </source>
</evidence>
<accession>A0ABD0JR87</accession>
<gene>
    <name evidence="1" type="ORF">BaRGS_00031520</name>
</gene>
<dbReference type="EMBL" id="JACVVK020000355">
    <property type="protein sequence ID" value="KAK7477209.1"/>
    <property type="molecule type" value="Genomic_DNA"/>
</dbReference>
<name>A0ABD0JR87_9CAEN</name>
<proteinExistence type="predicted"/>
<dbReference type="AlphaFoldDB" id="A0ABD0JR87"/>
<organism evidence="1 2">
    <name type="scientific">Batillaria attramentaria</name>
    <dbReference type="NCBI Taxonomy" id="370345"/>
    <lineage>
        <taxon>Eukaryota</taxon>
        <taxon>Metazoa</taxon>
        <taxon>Spiralia</taxon>
        <taxon>Lophotrochozoa</taxon>
        <taxon>Mollusca</taxon>
        <taxon>Gastropoda</taxon>
        <taxon>Caenogastropoda</taxon>
        <taxon>Sorbeoconcha</taxon>
        <taxon>Cerithioidea</taxon>
        <taxon>Batillariidae</taxon>
        <taxon>Batillaria</taxon>
    </lineage>
</organism>
<sequence length="63" mass="7200">MEKGKHRHAIEGPVRVCLKISLAASLCVYGLRMACWIDQQHRARQCLFVIKRLWPPDLNVVSG</sequence>